<evidence type="ECO:0000256" key="1">
    <source>
        <dbReference type="ARBA" id="ARBA00004319"/>
    </source>
</evidence>
<keyword evidence="8" id="KW-0862">Zinc</keyword>
<feature type="region of interest" description="Disordered" evidence="15">
    <location>
        <begin position="195"/>
        <end position="273"/>
    </location>
</feature>
<feature type="signal peptide" evidence="14">
    <location>
        <begin position="1"/>
        <end position="18"/>
    </location>
</feature>
<keyword evidence="6" id="KW-0677">Repeat</keyword>
<dbReference type="SUPFAM" id="SSF49899">
    <property type="entry name" value="Concanavalin A-like lectins/glucanases"/>
    <property type="match status" value="1"/>
</dbReference>
<feature type="compositionally biased region" description="Acidic residues" evidence="15">
    <location>
        <begin position="230"/>
        <end position="255"/>
    </location>
</feature>
<feature type="region of interest" description="Disordered" evidence="15">
    <location>
        <begin position="339"/>
        <end position="398"/>
    </location>
</feature>
<dbReference type="InterPro" id="IPR001580">
    <property type="entry name" value="Calret/calnex"/>
</dbReference>
<dbReference type="PROSITE" id="PS00803">
    <property type="entry name" value="CALRETICULIN_1"/>
    <property type="match status" value="1"/>
</dbReference>
<keyword evidence="4 14" id="KW-0732">Signal</keyword>
<dbReference type="FunFam" id="2.10.250.10:FF:000002">
    <property type="entry name" value="Calreticulin"/>
    <property type="match status" value="1"/>
</dbReference>
<dbReference type="EMBL" id="HBGA01086596">
    <property type="protein sequence ID" value="CAD9021261.1"/>
    <property type="molecule type" value="Transcribed_RNA"/>
</dbReference>
<dbReference type="InterPro" id="IPR009033">
    <property type="entry name" value="Calreticulin/calnexin_P_dom_sf"/>
</dbReference>
<feature type="binding site" evidence="12">
    <location>
        <position position="106"/>
    </location>
    <ligand>
        <name>an alpha-D-glucoside</name>
        <dbReference type="ChEBI" id="CHEBI:22390"/>
    </ligand>
</feature>
<evidence type="ECO:0000256" key="12">
    <source>
        <dbReference type="PIRSR" id="PIRSR002356-1"/>
    </source>
</evidence>
<feature type="compositionally biased region" description="Acidic residues" evidence="15">
    <location>
        <begin position="381"/>
        <end position="398"/>
    </location>
</feature>
<dbReference type="PANTHER" id="PTHR11073:SF2">
    <property type="entry name" value="CALRETICULIN"/>
    <property type="match status" value="1"/>
</dbReference>
<dbReference type="GO" id="GO:0030246">
    <property type="term" value="F:carbohydrate binding"/>
    <property type="evidence" value="ECO:0007669"/>
    <property type="project" value="UniProtKB-KW"/>
</dbReference>
<dbReference type="AlphaFoldDB" id="A0A7S1ISB3"/>
<keyword evidence="7 11" id="KW-0256">Endoplasmic reticulum</keyword>
<dbReference type="Gene3D" id="2.60.120.200">
    <property type="match status" value="1"/>
</dbReference>
<dbReference type="GO" id="GO:0036503">
    <property type="term" value="P:ERAD pathway"/>
    <property type="evidence" value="ECO:0007669"/>
    <property type="project" value="TreeGrafter"/>
</dbReference>
<evidence type="ECO:0000256" key="13">
    <source>
        <dbReference type="PIRSR" id="PIRSR002356-3"/>
    </source>
</evidence>
<keyword evidence="13" id="KW-1015">Disulfide bond</keyword>
<dbReference type="InterPro" id="IPR013320">
    <property type="entry name" value="ConA-like_dom_sf"/>
</dbReference>
<evidence type="ECO:0000256" key="5">
    <source>
        <dbReference type="ARBA" id="ARBA00022734"/>
    </source>
</evidence>
<dbReference type="PROSITE" id="PS00804">
    <property type="entry name" value="CALRETICULIN_2"/>
    <property type="match status" value="1"/>
</dbReference>
<dbReference type="GO" id="GO:0005509">
    <property type="term" value="F:calcium ion binding"/>
    <property type="evidence" value="ECO:0007669"/>
    <property type="project" value="InterPro"/>
</dbReference>
<evidence type="ECO:0000256" key="2">
    <source>
        <dbReference type="ARBA" id="ARBA00010983"/>
    </source>
</evidence>
<evidence type="ECO:0000256" key="4">
    <source>
        <dbReference type="ARBA" id="ARBA00022729"/>
    </source>
</evidence>
<keyword evidence="10 11" id="KW-0143">Chaperone</keyword>
<comment type="similarity">
    <text evidence="2 11 14">Belongs to the calreticulin family.</text>
</comment>
<feature type="binding site" evidence="12">
    <location>
        <position position="124"/>
    </location>
    <ligand>
        <name>an alpha-D-glucoside</name>
        <dbReference type="ChEBI" id="CHEBI:22390"/>
    </ligand>
</feature>
<dbReference type="GO" id="GO:0005788">
    <property type="term" value="C:endoplasmic reticulum lumen"/>
    <property type="evidence" value="ECO:0007669"/>
    <property type="project" value="UniProtKB-SubCell"/>
</dbReference>
<dbReference type="Gene3D" id="2.10.250.10">
    <property type="entry name" value="Calreticulin/calnexin, P domain"/>
    <property type="match status" value="1"/>
</dbReference>
<name>A0A7S1ISB3_9EUGL</name>
<dbReference type="Pfam" id="PF00262">
    <property type="entry name" value="Calreticulin"/>
    <property type="match status" value="2"/>
</dbReference>
<evidence type="ECO:0000256" key="7">
    <source>
        <dbReference type="ARBA" id="ARBA00022824"/>
    </source>
</evidence>
<comment type="subcellular location">
    <subcellularLocation>
        <location evidence="1 11">Endoplasmic reticulum lumen</location>
    </subcellularLocation>
</comment>
<reference evidence="16" key="1">
    <citation type="submission" date="2021-01" db="EMBL/GenBank/DDBJ databases">
        <authorList>
            <person name="Corre E."/>
            <person name="Pelletier E."/>
            <person name="Niang G."/>
            <person name="Scheremetjew M."/>
            <person name="Finn R."/>
            <person name="Kale V."/>
            <person name="Holt S."/>
            <person name="Cochrane G."/>
            <person name="Meng A."/>
            <person name="Brown T."/>
            <person name="Cohen L."/>
        </authorList>
    </citation>
    <scope>NUCLEOTIDE SEQUENCE</scope>
    <source>
        <strain evidence="16">NIES-381</strain>
    </source>
</reference>
<evidence type="ECO:0000256" key="11">
    <source>
        <dbReference type="PIRNR" id="PIRNR002356"/>
    </source>
</evidence>
<dbReference type="InterPro" id="IPR009169">
    <property type="entry name" value="Calreticulin"/>
</dbReference>
<dbReference type="PIRSF" id="PIRSF002356">
    <property type="entry name" value="Calreticulin"/>
    <property type="match status" value="1"/>
</dbReference>
<sequence>MGYKTALGLLLLTQAVSSTTYFKETFGPDYDKTWTQSTAKSDYGKFQLSAGKFYGDKEIDTGLQTSQDARFYAIAAGHDKFSNEGKPLVVQLSVKHEQNIDCGGGYVKLMPKTDTAKVDGDTEYNIMFGPDICGATKKIHLIFNHKGKNLLWKKEPRCESDEFSHTYTAIINPDGTYEVQIDGVKKESGTLEEDWDFLKPKTIPDPSDKKPEDWVDEAEMADPEDKKPDDWDDQPEEIADPEASQPDDWDEEEDGKWEAPMISNPKFKGEWKPKMIPNPAYKGVWKPKDIPNPEYEADDSIGVYADFSVVAIDVWQVKSGTIFDNIILTDSVDEAKAFYDETNGKTKDAEKKMKDDKDAADRAKEEEERKKREEEEKAAASEDDDDEDDEEDDKKDEL</sequence>
<dbReference type="GO" id="GO:0005789">
    <property type="term" value="C:endoplasmic reticulum membrane"/>
    <property type="evidence" value="ECO:0007669"/>
    <property type="project" value="TreeGrafter"/>
</dbReference>
<evidence type="ECO:0000256" key="10">
    <source>
        <dbReference type="ARBA" id="ARBA00023186"/>
    </source>
</evidence>
<evidence type="ECO:0000256" key="6">
    <source>
        <dbReference type="ARBA" id="ARBA00022737"/>
    </source>
</evidence>
<evidence type="ECO:0000256" key="9">
    <source>
        <dbReference type="ARBA" id="ARBA00022837"/>
    </source>
</evidence>
<dbReference type="PRINTS" id="PR00626">
    <property type="entry name" value="CALRETICULIN"/>
</dbReference>
<feature type="disulfide bond" evidence="13">
    <location>
        <begin position="102"/>
        <end position="133"/>
    </location>
</feature>
<organism evidence="16">
    <name type="scientific">Eutreptiella gymnastica</name>
    <dbReference type="NCBI Taxonomy" id="73025"/>
    <lineage>
        <taxon>Eukaryota</taxon>
        <taxon>Discoba</taxon>
        <taxon>Euglenozoa</taxon>
        <taxon>Euglenida</taxon>
        <taxon>Spirocuta</taxon>
        <taxon>Euglenophyceae</taxon>
        <taxon>Eutreptiales</taxon>
        <taxon>Eutreptiaceae</taxon>
        <taxon>Eutreptiella</taxon>
    </lineage>
</organism>
<evidence type="ECO:0000256" key="3">
    <source>
        <dbReference type="ARBA" id="ARBA00022723"/>
    </source>
</evidence>
<dbReference type="SUPFAM" id="SSF63887">
    <property type="entry name" value="P-domain of calnexin/calreticulin"/>
    <property type="match status" value="1"/>
</dbReference>
<protein>
    <recommendedName>
        <fullName evidence="11">Calreticulin</fullName>
    </recommendedName>
</protein>
<feature type="compositionally biased region" description="Basic and acidic residues" evidence="15">
    <location>
        <begin position="339"/>
        <end position="380"/>
    </location>
</feature>
<gene>
    <name evidence="16" type="ORF">EGYM00392_LOCUS32380</name>
</gene>
<dbReference type="PANTHER" id="PTHR11073">
    <property type="entry name" value="CALRETICULIN AND CALNEXIN"/>
    <property type="match status" value="1"/>
</dbReference>
<evidence type="ECO:0000256" key="15">
    <source>
        <dbReference type="SAM" id="MobiDB-lite"/>
    </source>
</evidence>
<evidence type="ECO:0000313" key="16">
    <source>
        <dbReference type="EMBL" id="CAD9021261.1"/>
    </source>
</evidence>
<feature type="binding site" evidence="12">
    <location>
        <position position="108"/>
    </location>
    <ligand>
        <name>an alpha-D-glucoside</name>
        <dbReference type="ChEBI" id="CHEBI:22390"/>
    </ligand>
</feature>
<feature type="chain" id="PRO_5031600743" description="Calreticulin" evidence="14">
    <location>
        <begin position="19"/>
        <end position="398"/>
    </location>
</feature>
<dbReference type="FunFam" id="2.60.120.200:FF:000018">
    <property type="entry name" value="Calreticulin 1b"/>
    <property type="match status" value="1"/>
</dbReference>
<evidence type="ECO:0000256" key="14">
    <source>
        <dbReference type="RuleBase" id="RU362126"/>
    </source>
</evidence>
<accession>A0A7S1ISB3</accession>
<proteinExistence type="inferred from homology"/>
<dbReference type="GO" id="GO:0006457">
    <property type="term" value="P:protein folding"/>
    <property type="evidence" value="ECO:0007669"/>
    <property type="project" value="InterPro"/>
</dbReference>
<evidence type="ECO:0000256" key="8">
    <source>
        <dbReference type="ARBA" id="ARBA00022833"/>
    </source>
</evidence>
<feature type="binding site" evidence="12">
    <location>
        <position position="131"/>
    </location>
    <ligand>
        <name>an alpha-D-glucoside</name>
        <dbReference type="ChEBI" id="CHEBI:22390"/>
    </ligand>
</feature>
<dbReference type="GO" id="GO:0051082">
    <property type="term" value="F:unfolded protein binding"/>
    <property type="evidence" value="ECO:0007669"/>
    <property type="project" value="InterPro"/>
</dbReference>
<keyword evidence="3" id="KW-0479">Metal-binding</keyword>
<keyword evidence="5" id="KW-0430">Lectin</keyword>
<feature type="binding site" evidence="12">
    <location>
        <position position="313"/>
    </location>
    <ligand>
        <name>an alpha-D-glucoside</name>
        <dbReference type="ChEBI" id="CHEBI:22390"/>
    </ligand>
</feature>
<dbReference type="InterPro" id="IPR018124">
    <property type="entry name" value="Calret/calnex_CS"/>
</dbReference>
<keyword evidence="9" id="KW-0106">Calcium</keyword>